<evidence type="ECO:0000313" key="7">
    <source>
        <dbReference type="Proteomes" id="UP001174691"/>
    </source>
</evidence>
<keyword evidence="4" id="KW-0732">Signal</keyword>
<evidence type="ECO:0000259" key="5">
    <source>
        <dbReference type="PROSITE" id="PS51782"/>
    </source>
</evidence>
<dbReference type="PROSITE" id="PS51782">
    <property type="entry name" value="LYSM"/>
    <property type="match status" value="1"/>
</dbReference>
<dbReference type="CDD" id="cd00118">
    <property type="entry name" value="LysM"/>
    <property type="match status" value="1"/>
</dbReference>
<dbReference type="Gene3D" id="3.10.350.10">
    <property type="entry name" value="LysM domain"/>
    <property type="match status" value="2"/>
</dbReference>
<feature type="chain" id="PRO_5041321438" evidence="4">
    <location>
        <begin position="22"/>
        <end position="392"/>
    </location>
</feature>
<keyword evidence="2" id="KW-0843">Virulence</keyword>
<comment type="similarity">
    <text evidence="3">Belongs to the secreted LysM effector family.</text>
</comment>
<keyword evidence="1" id="KW-0147">Chitin-binding</keyword>
<dbReference type="AlphaFoldDB" id="A0AA38VYW3"/>
<proteinExistence type="inferred from homology"/>
<accession>A0AA38VYW3</accession>
<dbReference type="InterPro" id="IPR018392">
    <property type="entry name" value="LysM"/>
</dbReference>
<feature type="signal peptide" evidence="4">
    <location>
        <begin position="1"/>
        <end position="21"/>
    </location>
</feature>
<organism evidence="6 7">
    <name type="scientific">Coniochaeta hoffmannii</name>
    <dbReference type="NCBI Taxonomy" id="91930"/>
    <lineage>
        <taxon>Eukaryota</taxon>
        <taxon>Fungi</taxon>
        <taxon>Dikarya</taxon>
        <taxon>Ascomycota</taxon>
        <taxon>Pezizomycotina</taxon>
        <taxon>Sordariomycetes</taxon>
        <taxon>Sordariomycetidae</taxon>
        <taxon>Coniochaetales</taxon>
        <taxon>Coniochaetaceae</taxon>
        <taxon>Coniochaeta</taxon>
    </lineage>
</organism>
<evidence type="ECO:0000313" key="6">
    <source>
        <dbReference type="EMBL" id="KAJ9161015.1"/>
    </source>
</evidence>
<dbReference type="Proteomes" id="UP001174691">
    <property type="component" value="Unassembled WGS sequence"/>
</dbReference>
<gene>
    <name evidence="6" type="ORF">NKR19_g2702</name>
</gene>
<dbReference type="InterPro" id="IPR036779">
    <property type="entry name" value="LysM_dom_sf"/>
</dbReference>
<protein>
    <submittedName>
        <fullName evidence="6">LysM domain-containing protein</fullName>
    </submittedName>
</protein>
<feature type="domain" description="LysM" evidence="5">
    <location>
        <begin position="235"/>
        <end position="280"/>
    </location>
</feature>
<dbReference type="SMART" id="SM00257">
    <property type="entry name" value="LysM"/>
    <property type="match status" value="1"/>
</dbReference>
<reference evidence="6" key="1">
    <citation type="submission" date="2022-07" db="EMBL/GenBank/DDBJ databases">
        <title>Fungi with potential for degradation of polypropylene.</title>
        <authorList>
            <person name="Gostincar C."/>
        </authorList>
    </citation>
    <scope>NUCLEOTIDE SEQUENCE</scope>
    <source>
        <strain evidence="6">EXF-13287</strain>
    </source>
</reference>
<evidence type="ECO:0000256" key="3">
    <source>
        <dbReference type="ARBA" id="ARBA00044955"/>
    </source>
</evidence>
<dbReference type="PANTHER" id="PTHR34997:SF1">
    <property type="entry name" value="PEPTIDOGLYCAN-BINDING LYSIN DOMAIN"/>
    <property type="match status" value="1"/>
</dbReference>
<dbReference type="InterPro" id="IPR052210">
    <property type="entry name" value="LysM1-like"/>
</dbReference>
<name>A0AA38VYW3_9PEZI</name>
<evidence type="ECO:0000256" key="1">
    <source>
        <dbReference type="ARBA" id="ARBA00022669"/>
    </source>
</evidence>
<dbReference type="SUPFAM" id="SSF54106">
    <property type="entry name" value="LysM domain"/>
    <property type="match status" value="1"/>
</dbReference>
<evidence type="ECO:0000256" key="4">
    <source>
        <dbReference type="SAM" id="SignalP"/>
    </source>
</evidence>
<comment type="caution">
    <text evidence="6">The sequence shown here is derived from an EMBL/GenBank/DDBJ whole genome shotgun (WGS) entry which is preliminary data.</text>
</comment>
<evidence type="ECO:0000256" key="2">
    <source>
        <dbReference type="ARBA" id="ARBA00023026"/>
    </source>
</evidence>
<sequence>MKAPTILLCLGAALQVLQVNADVKLGVWTAGPNTAGLTAECIGMLNEALNCDGSLVWANSPNTFYTDEILSALCTTTCKDSLTSYVSRIQAACGSGRYDGGDGFSYLAAYKAELVLENFNIVCLLNSAGQLCNGLLGKLAGIDPNSQLSTAPPAVGLMCDACAISMVKTQLEMPLASNTDISRGFASITASCKTAVSVSPPKTTLQWVVSATTTTDTTRTTTASTTGTPGACLGKTYTIQSGDTCTSVSLSQRIGTTQLLAANNLRADCASFPQSGTVCIPSSATCEPYKVSFQNPRDACADLARAANATMLQLVAWNPELGTDCANINRQTAGYTVCLSPPGGSWSDPHPNSTASATTTSIDTIFTLSMTPIPTSFITTGIVAYPNGGSGD</sequence>
<dbReference type="GO" id="GO:0008061">
    <property type="term" value="F:chitin binding"/>
    <property type="evidence" value="ECO:0007669"/>
    <property type="project" value="UniProtKB-KW"/>
</dbReference>
<keyword evidence="7" id="KW-1185">Reference proteome</keyword>
<dbReference type="EMBL" id="JANBVN010000028">
    <property type="protein sequence ID" value="KAJ9161015.1"/>
    <property type="molecule type" value="Genomic_DNA"/>
</dbReference>
<dbReference type="Pfam" id="PF01476">
    <property type="entry name" value="LysM"/>
    <property type="match status" value="1"/>
</dbReference>
<dbReference type="PANTHER" id="PTHR34997">
    <property type="entry name" value="AM15"/>
    <property type="match status" value="1"/>
</dbReference>